<keyword evidence="2" id="KW-0812">Transmembrane</keyword>
<feature type="transmembrane region" description="Helical" evidence="2">
    <location>
        <begin position="412"/>
        <end position="432"/>
    </location>
</feature>
<keyword evidence="2" id="KW-0472">Membrane</keyword>
<evidence type="ECO:0000256" key="1">
    <source>
        <dbReference type="SAM" id="MobiDB-lite"/>
    </source>
</evidence>
<feature type="region of interest" description="Disordered" evidence="1">
    <location>
        <begin position="480"/>
        <end position="507"/>
    </location>
</feature>
<dbReference type="PANTHER" id="PTHR35872">
    <property type="entry name" value="INTEGRAL MEMBRANE PROTEIN (AFU_ORTHOLOGUE AFUA_5G07110)"/>
    <property type="match status" value="1"/>
</dbReference>
<feature type="transmembrane region" description="Helical" evidence="2">
    <location>
        <begin position="253"/>
        <end position="283"/>
    </location>
</feature>
<name>A0A9P4MYS4_9PLEO</name>
<proteinExistence type="predicted"/>
<feature type="transmembrane region" description="Helical" evidence="2">
    <location>
        <begin position="444"/>
        <end position="464"/>
    </location>
</feature>
<accession>A0A9P4MYS4</accession>
<dbReference type="OrthoDB" id="6407410at2759"/>
<organism evidence="3 4">
    <name type="scientific">Lojkania enalia</name>
    <dbReference type="NCBI Taxonomy" id="147567"/>
    <lineage>
        <taxon>Eukaryota</taxon>
        <taxon>Fungi</taxon>
        <taxon>Dikarya</taxon>
        <taxon>Ascomycota</taxon>
        <taxon>Pezizomycotina</taxon>
        <taxon>Dothideomycetes</taxon>
        <taxon>Pleosporomycetidae</taxon>
        <taxon>Pleosporales</taxon>
        <taxon>Pleosporales incertae sedis</taxon>
        <taxon>Lojkania</taxon>
    </lineage>
</organism>
<feature type="compositionally biased region" description="Basic and acidic residues" evidence="1">
    <location>
        <begin position="105"/>
        <end position="117"/>
    </location>
</feature>
<feature type="region of interest" description="Disordered" evidence="1">
    <location>
        <begin position="1"/>
        <end position="235"/>
    </location>
</feature>
<reference evidence="4" key="1">
    <citation type="journal article" date="2020" name="Stud. Mycol.">
        <title>101 Dothideomycetes genomes: A test case for predicting lifestyles and emergence of pathogens.</title>
        <authorList>
            <person name="Haridas S."/>
            <person name="Albert R."/>
            <person name="Binder M."/>
            <person name="Bloem J."/>
            <person name="LaButti K."/>
            <person name="Salamov A."/>
            <person name="Andreopoulos B."/>
            <person name="Baker S."/>
            <person name="Barry K."/>
            <person name="Bills G."/>
            <person name="Bluhm B."/>
            <person name="Cannon C."/>
            <person name="Castanera R."/>
            <person name="Culley D."/>
            <person name="Daum C."/>
            <person name="Ezra D."/>
            <person name="Gonzalez J."/>
            <person name="Henrissat B."/>
            <person name="Kuo A."/>
            <person name="Liang C."/>
            <person name="Lipzen A."/>
            <person name="Lutzoni F."/>
            <person name="Magnuson J."/>
            <person name="Mondo S."/>
            <person name="Nolan M."/>
            <person name="Ohm R."/>
            <person name="Pangilinan J."/>
            <person name="Park H.-J."/>
            <person name="Ramirez L."/>
            <person name="Alfaro M."/>
            <person name="Sun H."/>
            <person name="Tritt A."/>
            <person name="Yoshinaga Y."/>
            <person name="Zwiers L.-H."/>
            <person name="Turgeon B."/>
            <person name="Goodwin S."/>
            <person name="Spatafora J."/>
            <person name="Crous P."/>
            <person name="Grigoriev I."/>
        </authorList>
    </citation>
    <scope>NUCLEOTIDE SEQUENCE [LARGE SCALE GENOMIC DNA]</scope>
    <source>
        <strain evidence="4">CBS 304.66</strain>
    </source>
</reference>
<evidence type="ECO:0008006" key="5">
    <source>
        <dbReference type="Google" id="ProtNLM"/>
    </source>
</evidence>
<dbReference type="Pfam" id="PF11204">
    <property type="entry name" value="DUF2985"/>
    <property type="match status" value="1"/>
</dbReference>
<dbReference type="Proteomes" id="UP000800093">
    <property type="component" value="Unassembled WGS sequence"/>
</dbReference>
<evidence type="ECO:0000256" key="2">
    <source>
        <dbReference type="SAM" id="Phobius"/>
    </source>
</evidence>
<keyword evidence="4" id="KW-1185">Reference proteome</keyword>
<dbReference type="EMBL" id="ML986634">
    <property type="protein sequence ID" value="KAF2262875.1"/>
    <property type="molecule type" value="Genomic_DNA"/>
</dbReference>
<evidence type="ECO:0000313" key="4">
    <source>
        <dbReference type="Proteomes" id="UP000800093"/>
    </source>
</evidence>
<evidence type="ECO:0000313" key="3">
    <source>
        <dbReference type="EMBL" id="KAF2262875.1"/>
    </source>
</evidence>
<gene>
    <name evidence="3" type="ORF">CC78DRAFT_467052</name>
</gene>
<protein>
    <recommendedName>
        <fullName evidence="5">Alpha-L-rhamnosidase C</fullName>
    </recommendedName>
</protein>
<dbReference type="AlphaFoldDB" id="A0A9P4MYS4"/>
<dbReference type="PANTHER" id="PTHR35872:SF1">
    <property type="entry name" value="ALPHA-L-RHAMNOSIDASE C"/>
    <property type="match status" value="1"/>
</dbReference>
<dbReference type="InterPro" id="IPR021369">
    <property type="entry name" value="DUF2985"/>
</dbReference>
<feature type="compositionally biased region" description="Low complexity" evidence="1">
    <location>
        <begin position="19"/>
        <end position="63"/>
    </location>
</feature>
<feature type="compositionally biased region" description="Basic and acidic residues" evidence="1">
    <location>
        <begin position="190"/>
        <end position="219"/>
    </location>
</feature>
<comment type="caution">
    <text evidence="3">The sequence shown here is derived from an EMBL/GenBank/DDBJ whole genome shotgun (WGS) entry which is preliminary data.</text>
</comment>
<sequence>MAPPDANVPAPAPIPPTHPESSQPHPQSPSSPSANSPTTQTRRSRTSTNASTASATSRLRSASIKLMEASPPPGMWAATGSVASKAPSLSEIRRGSYSESGWDEESQRHKAERRASYSEEGGTALLRRTSFPKVGATPEGPVRPGKGRRMSSGSTARAIGTEPFPTVAEEDMSSIPTHGGAPAETTLETPKYDLQEKEMGATQESKKSSEVTEKMEESASRPAHQHQGQYPNGYVPPPKLPWTRSTVIGLKAFWKWFLTPAGFLITLYGLNVVAWGGMLFLLLCNAAPAMCHPSCNDIQSPRRIWIEIDSQILNALFCVTGFGLFPWRARDLYWWAFWRLGGSKRKQIGIKRLAGIHRGWFRLPGSDALPADASAMTMSPENPAVPIPLKKIPDPPPTGIRAPPTKGWKMDFVVWMNMWNTLFQIVLCFYMWHYNRYDRPSWATGLFVALGCIVAGLGGIMMFVEGKHVKKVEGVPIPKDQYEGQATDAEAQNGVVDAGPAGPPKSY</sequence>
<keyword evidence="2" id="KW-1133">Transmembrane helix</keyword>